<dbReference type="Proteomes" id="UP000708208">
    <property type="component" value="Unassembled WGS sequence"/>
</dbReference>
<evidence type="ECO:0000313" key="3">
    <source>
        <dbReference type="Proteomes" id="UP000708208"/>
    </source>
</evidence>
<proteinExistence type="predicted"/>
<organism evidence="2 3">
    <name type="scientific">Allacma fusca</name>
    <dbReference type="NCBI Taxonomy" id="39272"/>
    <lineage>
        <taxon>Eukaryota</taxon>
        <taxon>Metazoa</taxon>
        <taxon>Ecdysozoa</taxon>
        <taxon>Arthropoda</taxon>
        <taxon>Hexapoda</taxon>
        <taxon>Collembola</taxon>
        <taxon>Symphypleona</taxon>
        <taxon>Sminthuridae</taxon>
        <taxon>Allacma</taxon>
    </lineage>
</organism>
<evidence type="ECO:0008006" key="4">
    <source>
        <dbReference type="Google" id="ProtNLM"/>
    </source>
</evidence>
<feature type="non-terminal residue" evidence="2">
    <location>
        <position position="210"/>
    </location>
</feature>
<keyword evidence="1" id="KW-0732">Signal</keyword>
<comment type="caution">
    <text evidence="2">The sequence shown here is derived from an EMBL/GenBank/DDBJ whole genome shotgun (WGS) entry which is preliminary data.</text>
</comment>
<keyword evidence="3" id="KW-1185">Reference proteome</keyword>
<feature type="non-terminal residue" evidence="2">
    <location>
        <position position="1"/>
    </location>
</feature>
<evidence type="ECO:0000256" key="1">
    <source>
        <dbReference type="SAM" id="SignalP"/>
    </source>
</evidence>
<gene>
    <name evidence="2" type="ORF">AFUS01_LOCUS21330</name>
</gene>
<accession>A0A8J2P5Q9</accession>
<dbReference type="AlphaFoldDB" id="A0A8J2P5Q9"/>
<feature type="signal peptide" evidence="1">
    <location>
        <begin position="1"/>
        <end position="23"/>
    </location>
</feature>
<sequence length="210" mass="22841">MRVQATPVDLIFSVILLVAQVLAVEGKKCPSACTRDITGCRSGGGKIIGYCVNGLACCDLTYKELATCGETKAGIQAINFISPDYPKLHSADLICSFGFVLMEDTIAVKIEFVNITMDGLGFAGNGAGCDSDMFILKGFKTWTPPPLCGNLTGYATIVERTIGSYRMNQLKIIALMSSLNYSWKIKLTQIREPKRVKRPNSDPINMQTNP</sequence>
<feature type="chain" id="PRO_5035272304" description="CUB domain-containing protein" evidence="1">
    <location>
        <begin position="24"/>
        <end position="210"/>
    </location>
</feature>
<dbReference type="EMBL" id="CAJVCH010238580">
    <property type="protein sequence ID" value="CAG7732845.1"/>
    <property type="molecule type" value="Genomic_DNA"/>
</dbReference>
<reference evidence="2" key="1">
    <citation type="submission" date="2021-06" db="EMBL/GenBank/DDBJ databases">
        <authorList>
            <person name="Hodson N. C."/>
            <person name="Mongue J. A."/>
            <person name="Jaron S. K."/>
        </authorList>
    </citation>
    <scope>NUCLEOTIDE SEQUENCE</scope>
</reference>
<protein>
    <recommendedName>
        <fullName evidence="4">CUB domain-containing protein</fullName>
    </recommendedName>
</protein>
<evidence type="ECO:0000313" key="2">
    <source>
        <dbReference type="EMBL" id="CAG7732845.1"/>
    </source>
</evidence>
<name>A0A8J2P5Q9_9HEXA</name>